<feature type="transmembrane region" description="Helical" evidence="2">
    <location>
        <begin position="51"/>
        <end position="70"/>
    </location>
</feature>
<evidence type="ECO:0000259" key="3">
    <source>
        <dbReference type="PROSITE" id="PS51635"/>
    </source>
</evidence>
<dbReference type="Pfam" id="PF01734">
    <property type="entry name" value="Patatin"/>
    <property type="match status" value="1"/>
</dbReference>
<keyword evidence="1" id="KW-0443">Lipid metabolism</keyword>
<dbReference type="InterPro" id="IPR016035">
    <property type="entry name" value="Acyl_Trfase/lysoPLipase"/>
</dbReference>
<dbReference type="AlphaFoldDB" id="A0A6C0L7H6"/>
<dbReference type="PROSITE" id="PS51635">
    <property type="entry name" value="PNPLA"/>
    <property type="match status" value="1"/>
</dbReference>
<dbReference type="SUPFAM" id="SSF52151">
    <property type="entry name" value="FabD/lysophospholipase-like"/>
    <property type="match status" value="1"/>
</dbReference>
<keyword evidence="2" id="KW-0472">Membrane</keyword>
<dbReference type="Gene3D" id="3.40.1090.10">
    <property type="entry name" value="Cytosolic phospholipase A2 catalytic domain"/>
    <property type="match status" value="2"/>
</dbReference>
<feature type="domain" description="PNPLA" evidence="3">
    <location>
        <begin position="18"/>
        <end position="202"/>
    </location>
</feature>
<dbReference type="InterPro" id="IPR002641">
    <property type="entry name" value="PNPLA_dom"/>
</dbReference>
<accession>A0A6C0L7H6</accession>
<keyword evidence="2" id="KW-0812">Transmembrane</keyword>
<dbReference type="EMBL" id="MN740446">
    <property type="protein sequence ID" value="QHU26899.1"/>
    <property type="molecule type" value="Genomic_DNA"/>
</dbReference>
<organism evidence="4">
    <name type="scientific">viral metagenome</name>
    <dbReference type="NCBI Taxonomy" id="1070528"/>
    <lineage>
        <taxon>unclassified sequences</taxon>
        <taxon>metagenomes</taxon>
        <taxon>organismal metagenomes</taxon>
    </lineage>
</organism>
<dbReference type="InterPro" id="IPR052580">
    <property type="entry name" value="Lipid_Hydrolase"/>
</dbReference>
<reference evidence="4" key="1">
    <citation type="journal article" date="2020" name="Nature">
        <title>Giant virus diversity and host interactions through global metagenomics.</title>
        <authorList>
            <person name="Schulz F."/>
            <person name="Roux S."/>
            <person name="Paez-Espino D."/>
            <person name="Jungbluth S."/>
            <person name="Walsh D.A."/>
            <person name="Denef V.J."/>
            <person name="McMahon K.D."/>
            <person name="Konstantinidis K.T."/>
            <person name="Eloe-Fadrosh E.A."/>
            <person name="Kyrpides N.C."/>
            <person name="Woyke T."/>
        </authorList>
    </citation>
    <scope>NUCLEOTIDE SEQUENCE</scope>
    <source>
        <strain evidence="4">GVMAG-M-3300027759-42</strain>
    </source>
</reference>
<evidence type="ECO:0000256" key="1">
    <source>
        <dbReference type="ARBA" id="ARBA00023098"/>
    </source>
</evidence>
<name>A0A6C0L7H6_9ZZZZ</name>
<proteinExistence type="predicted"/>
<evidence type="ECO:0000313" key="4">
    <source>
        <dbReference type="EMBL" id="QHU26899.1"/>
    </source>
</evidence>
<dbReference type="GO" id="GO:0006629">
    <property type="term" value="P:lipid metabolic process"/>
    <property type="evidence" value="ECO:0007669"/>
    <property type="project" value="UniProtKB-KW"/>
</dbReference>
<dbReference type="PANTHER" id="PTHR46394">
    <property type="entry name" value="ANNEXIN"/>
    <property type="match status" value="1"/>
</dbReference>
<dbReference type="PANTHER" id="PTHR46394:SF1">
    <property type="entry name" value="PNPLA DOMAIN-CONTAINING PROTEIN"/>
    <property type="match status" value="1"/>
</dbReference>
<sequence length="298" mass="34362">MDESIENKEDSETIIKHIVIAGGGATGLSYYGILKETHNKGVWKYENIKSIYGTSVGAVIAIILCLNYDWTTIDDYLIKRPWQNVYKFNMYSIIESYHKRGIFDIKVLEETFSPLFKGKDISLDITMKEFYELTNIEIHIFATEIVSNQLIDFSYKTHPDWKVIEVVYSSACLPVMFSPYFKEDGCYCDGGVIENYSLEKCINNGANPNEILGLRKENIITNKHSMDEKTSLIDFLSILLRNYTNKLLILNKTRNIPNEYIVHSEPTSLYNMSVFLNDAEERIKLINLGIEMVKPRLI</sequence>
<protein>
    <recommendedName>
        <fullName evidence="3">PNPLA domain-containing protein</fullName>
    </recommendedName>
</protein>
<keyword evidence="2" id="KW-1133">Transmembrane helix</keyword>
<evidence type="ECO:0000256" key="2">
    <source>
        <dbReference type="SAM" id="Phobius"/>
    </source>
</evidence>